<comment type="subcellular location">
    <subcellularLocation>
        <location evidence="1">Cell membrane</location>
        <topology evidence="1">Multi-pass membrane protein</topology>
    </subcellularLocation>
</comment>
<feature type="transmembrane region" description="Helical" evidence="8">
    <location>
        <begin position="259"/>
        <end position="277"/>
    </location>
</feature>
<feature type="transmembrane region" description="Helical" evidence="8">
    <location>
        <begin position="229"/>
        <end position="247"/>
    </location>
</feature>
<dbReference type="PANTHER" id="PTHR32196:SF21">
    <property type="entry name" value="ABC TRANSPORTER PERMEASE PROTEIN YPHD-RELATED"/>
    <property type="match status" value="1"/>
</dbReference>
<keyword evidence="3" id="KW-1003">Cell membrane</keyword>
<name>A0A090G9A5_MESPL</name>
<reference evidence="10 12" key="1">
    <citation type="submission" date="2014-08" db="EMBL/GenBank/DDBJ databases">
        <authorList>
            <person name="Moulin Lionel"/>
        </authorList>
    </citation>
    <scope>NUCLEOTIDE SEQUENCE [LARGE SCALE GENOMIC DNA]</scope>
</reference>
<accession>A0A090G9A5</accession>
<evidence type="ECO:0000256" key="2">
    <source>
        <dbReference type="ARBA" id="ARBA00022448"/>
    </source>
</evidence>
<dbReference type="AlphaFoldDB" id="A0A090G9A5"/>
<evidence type="ECO:0000313" key="9">
    <source>
        <dbReference type="EMBL" id="CDX15738.1"/>
    </source>
</evidence>
<keyword evidence="5 8" id="KW-0812">Transmembrane</keyword>
<dbReference type="EMBL" id="CCNE01000023">
    <property type="protein sequence ID" value="CDX59888.1"/>
    <property type="molecule type" value="Genomic_DNA"/>
</dbReference>
<evidence type="ECO:0000256" key="4">
    <source>
        <dbReference type="ARBA" id="ARBA00022519"/>
    </source>
</evidence>
<evidence type="ECO:0000256" key="6">
    <source>
        <dbReference type="ARBA" id="ARBA00022989"/>
    </source>
</evidence>
<evidence type="ECO:0000256" key="1">
    <source>
        <dbReference type="ARBA" id="ARBA00004651"/>
    </source>
</evidence>
<dbReference type="CDD" id="cd06579">
    <property type="entry name" value="TM_PBP1_transp_AraH_like"/>
    <property type="match status" value="1"/>
</dbReference>
<dbReference type="PANTHER" id="PTHR32196">
    <property type="entry name" value="ABC TRANSPORTER PERMEASE PROTEIN YPHD-RELATED-RELATED"/>
    <property type="match status" value="1"/>
</dbReference>
<keyword evidence="2" id="KW-0813">Transport</keyword>
<keyword evidence="4" id="KW-0997">Cell inner membrane</keyword>
<feature type="transmembrane region" description="Helical" evidence="8">
    <location>
        <begin position="312"/>
        <end position="332"/>
    </location>
</feature>
<evidence type="ECO:0000313" key="10">
    <source>
        <dbReference type="EMBL" id="CDX59888.1"/>
    </source>
</evidence>
<evidence type="ECO:0000256" key="7">
    <source>
        <dbReference type="ARBA" id="ARBA00023136"/>
    </source>
</evidence>
<feature type="transmembrane region" description="Helical" evidence="8">
    <location>
        <begin position="284"/>
        <end position="306"/>
    </location>
</feature>
<proteinExistence type="predicted"/>
<feature type="transmembrane region" description="Helical" evidence="8">
    <location>
        <begin position="61"/>
        <end position="81"/>
    </location>
</feature>
<organism evidence="10 12">
    <name type="scientific">Mesorhizobium plurifarium</name>
    <dbReference type="NCBI Taxonomy" id="69974"/>
    <lineage>
        <taxon>Bacteria</taxon>
        <taxon>Pseudomonadati</taxon>
        <taxon>Pseudomonadota</taxon>
        <taxon>Alphaproteobacteria</taxon>
        <taxon>Hyphomicrobiales</taxon>
        <taxon>Phyllobacteriaceae</taxon>
        <taxon>Mesorhizobium</taxon>
    </lineage>
</organism>
<evidence type="ECO:0000256" key="3">
    <source>
        <dbReference type="ARBA" id="ARBA00022475"/>
    </source>
</evidence>
<dbReference type="Proteomes" id="UP000046122">
    <property type="component" value="Unassembled WGS sequence"/>
</dbReference>
<keyword evidence="6 8" id="KW-1133">Transmembrane helix</keyword>
<keyword evidence="7 8" id="KW-0472">Membrane</keyword>
<evidence type="ECO:0000313" key="12">
    <source>
        <dbReference type="Proteomes" id="UP000046122"/>
    </source>
</evidence>
<sequence>MSINGNVGSGGRALAGFDATALGASLMRPERIQSTAVWAATALFALWATFAVPGFSSSANVSAIMYSTSAVGIAAVGMALITLSGNLFMLSMGATAAVSTILFASLLHFGLLASVILVVLIGGLFGLAQGIAVGLFRTNPIITTIAMASIITGAGSFYSGGLTVVGQGDASWLGVGRTLGLPNQILLFLLAAIVLGFIVERTRFGRELRLIGLNPKAAGFTGLRVGRTLVLAYVLAAMAAAFAGALYGSQAAQGNLKLGAGLDFDAIAAVLVGGVAIKGGQGRVLDAAIGAVFLAMISNILLLKGLSLEIQLIVKGLVVIGSVILGALALGFRR</sequence>
<evidence type="ECO:0000256" key="8">
    <source>
        <dbReference type="SAM" id="Phobius"/>
    </source>
</evidence>
<dbReference type="InterPro" id="IPR001851">
    <property type="entry name" value="ABC_transp_permease"/>
</dbReference>
<gene>
    <name evidence="9" type="ORF">MPL3356_20027</name>
    <name evidence="10" type="ORF">MPL3365_30905</name>
</gene>
<feature type="transmembrane region" description="Helical" evidence="8">
    <location>
        <begin position="181"/>
        <end position="199"/>
    </location>
</feature>
<dbReference type="Pfam" id="PF02653">
    <property type="entry name" value="BPD_transp_2"/>
    <property type="match status" value="1"/>
</dbReference>
<dbReference type="EMBL" id="CCMZ01000012">
    <property type="protein sequence ID" value="CDX15738.1"/>
    <property type="molecule type" value="Genomic_DNA"/>
</dbReference>
<evidence type="ECO:0000313" key="11">
    <source>
        <dbReference type="Proteomes" id="UP000045285"/>
    </source>
</evidence>
<keyword evidence="11" id="KW-1185">Reference proteome</keyword>
<reference evidence="11" key="2">
    <citation type="submission" date="2014-08" db="EMBL/GenBank/DDBJ databases">
        <authorList>
            <person name="Moulin L."/>
        </authorList>
    </citation>
    <scope>NUCLEOTIDE SEQUENCE [LARGE SCALE GENOMIC DNA]</scope>
</reference>
<dbReference type="GO" id="GO:0005886">
    <property type="term" value="C:plasma membrane"/>
    <property type="evidence" value="ECO:0007669"/>
    <property type="project" value="UniProtKB-SubCell"/>
</dbReference>
<dbReference type="Proteomes" id="UP000045285">
    <property type="component" value="Unassembled WGS sequence"/>
</dbReference>
<protein>
    <submittedName>
        <fullName evidence="10">Inner-membrane translocator</fullName>
    </submittedName>
</protein>
<evidence type="ECO:0000256" key="5">
    <source>
        <dbReference type="ARBA" id="ARBA00022692"/>
    </source>
</evidence>
<feature type="transmembrane region" description="Helical" evidence="8">
    <location>
        <begin position="141"/>
        <end position="161"/>
    </location>
</feature>
<feature type="transmembrane region" description="Helical" evidence="8">
    <location>
        <begin position="36"/>
        <end position="55"/>
    </location>
</feature>
<feature type="transmembrane region" description="Helical" evidence="8">
    <location>
        <begin position="115"/>
        <end position="136"/>
    </location>
</feature>
<dbReference type="GO" id="GO:0022857">
    <property type="term" value="F:transmembrane transporter activity"/>
    <property type="evidence" value="ECO:0007669"/>
    <property type="project" value="InterPro"/>
</dbReference>